<accession>C1C340</accession>
<evidence type="ECO:0000256" key="4">
    <source>
        <dbReference type="ARBA" id="ARBA00023242"/>
    </source>
</evidence>
<comment type="subcellular location">
    <subcellularLocation>
        <location evidence="5">Nucleus</location>
        <location evidence="5">Nucleolus</location>
    </subcellularLocation>
    <subcellularLocation>
        <location evidence="5">Nucleus</location>
        <location evidence="5">Nucleoplasm</location>
    </subcellularLocation>
</comment>
<dbReference type="PANTHER" id="PTHR14211:SF7">
    <property type="entry name" value="RIBOSOME BIOGENESIS PROTEIN NOP53"/>
    <property type="match status" value="1"/>
</dbReference>
<dbReference type="PIRSF" id="PIRSF017302">
    <property type="entry name" value="Gltscr2"/>
    <property type="match status" value="1"/>
</dbReference>
<keyword evidence="3 5" id="KW-0690">Ribosome biogenesis</keyword>
<comment type="function">
    <text evidence="5">May play a role in ribosome biogenesis.</text>
</comment>
<reference evidence="7" key="1">
    <citation type="submission" date="2009-03" db="EMBL/GenBank/DDBJ databases">
        <title>Caligus clemensi ESTs and full-length cDNAs.</title>
        <authorList>
            <person name="Yasuike M."/>
            <person name="von Schalburg K."/>
            <person name="Cooper G."/>
            <person name="Leong J."/>
            <person name="Jones S.R.M."/>
            <person name="Koop B.F."/>
        </authorList>
    </citation>
    <scope>NUCLEOTIDE SEQUENCE</scope>
    <source>
        <tissue evidence="7">Whole</tissue>
    </source>
</reference>
<dbReference type="PANTHER" id="PTHR14211">
    <property type="entry name" value="GLIOMA SUPPRESSOR CANDIDATE REGION GENE 2"/>
    <property type="match status" value="1"/>
</dbReference>
<protein>
    <recommendedName>
        <fullName evidence="2 5">Ribosome biogenesis protein NOP53</fullName>
    </recommendedName>
</protein>
<dbReference type="AlphaFoldDB" id="C1C340"/>
<dbReference type="EMBL" id="BT081269">
    <property type="protein sequence ID" value="ACO15693.1"/>
    <property type="molecule type" value="mRNA"/>
</dbReference>
<evidence type="ECO:0000256" key="3">
    <source>
        <dbReference type="ARBA" id="ARBA00022517"/>
    </source>
</evidence>
<feature type="region of interest" description="Disordered" evidence="6">
    <location>
        <begin position="412"/>
        <end position="436"/>
    </location>
</feature>
<evidence type="ECO:0000256" key="6">
    <source>
        <dbReference type="SAM" id="MobiDB-lite"/>
    </source>
</evidence>
<feature type="compositionally biased region" description="Basic and acidic residues" evidence="6">
    <location>
        <begin position="426"/>
        <end position="436"/>
    </location>
</feature>
<feature type="region of interest" description="Disordered" evidence="6">
    <location>
        <begin position="256"/>
        <end position="309"/>
    </location>
</feature>
<feature type="compositionally biased region" description="Basic and acidic residues" evidence="6">
    <location>
        <begin position="297"/>
        <end position="309"/>
    </location>
</feature>
<name>C1C340_CALCM</name>
<feature type="compositionally biased region" description="Basic residues" evidence="6">
    <location>
        <begin position="286"/>
        <end position="296"/>
    </location>
</feature>
<comment type="similarity">
    <text evidence="1 5">Belongs to the NOP53 family.</text>
</comment>
<proteinExistence type="evidence at transcript level"/>
<feature type="region of interest" description="Disordered" evidence="6">
    <location>
        <begin position="333"/>
        <end position="368"/>
    </location>
</feature>
<dbReference type="GO" id="GO:0000027">
    <property type="term" value="P:ribosomal large subunit assembly"/>
    <property type="evidence" value="ECO:0007669"/>
    <property type="project" value="UniProtKB-UniRule"/>
</dbReference>
<feature type="region of interest" description="Disordered" evidence="6">
    <location>
        <begin position="86"/>
        <end position="109"/>
    </location>
</feature>
<gene>
    <name evidence="7" type="primary">GSCR2</name>
</gene>
<sequence>MQAPQPKKSVSKKNKKSWRLNSDVGDVEDFLEDRRLEERLGGSFDAREDVDLFIVDHAVPKDEPSNEEKSKPLKCFSSLENHSAIPDPVRVRNRVRTPGERENPLMKHLRKTDKLKDKVAEIHRKSHQIKKNAKPQATRRTKFDFDLWGEQKSSAILNNEWIGKDSKKQYLGNKIVKAPKTVNDRTSELPAVELPLGGSSYNPSLSDHKEHLWTAAIAEIKREKAVRKIEKHTTDMFPSRLQTKEEEFKEMAIGLAGLDPELDKESEAEEEVKETEISSTLVTPKPKTKKQRKKERISRAAEKRRLLHDANMNKERSIFRLKTFKKELDQLDKDIEEKTKKRQEAKETKRKYQPHQLSRHKFEEMEEPLKLTEELTGNLRTLKPEGNLLEERYNSMQKRNVVETRVMAKRLRKPVGMKLRKKKSEKRSYKMGWEKN</sequence>
<dbReference type="GO" id="GO:0006364">
    <property type="term" value="P:rRNA processing"/>
    <property type="evidence" value="ECO:0007669"/>
    <property type="project" value="TreeGrafter"/>
</dbReference>
<feature type="compositionally biased region" description="Basic and acidic residues" evidence="6">
    <location>
        <begin position="333"/>
        <end position="347"/>
    </location>
</feature>
<dbReference type="GO" id="GO:0005654">
    <property type="term" value="C:nucleoplasm"/>
    <property type="evidence" value="ECO:0007669"/>
    <property type="project" value="UniProtKB-SubCell"/>
</dbReference>
<evidence type="ECO:0000313" key="7">
    <source>
        <dbReference type="EMBL" id="ACO15693.1"/>
    </source>
</evidence>
<evidence type="ECO:0000256" key="2">
    <source>
        <dbReference type="ARBA" id="ARBA00018339"/>
    </source>
</evidence>
<organism evidence="7">
    <name type="scientific">Caligus clemensi</name>
    <name type="common">Sea louse</name>
    <dbReference type="NCBI Taxonomy" id="344056"/>
    <lineage>
        <taxon>Eukaryota</taxon>
        <taxon>Metazoa</taxon>
        <taxon>Ecdysozoa</taxon>
        <taxon>Arthropoda</taxon>
        <taxon>Crustacea</taxon>
        <taxon>Multicrustacea</taxon>
        <taxon>Hexanauplia</taxon>
        <taxon>Copepoda</taxon>
        <taxon>Siphonostomatoida</taxon>
        <taxon>Caligidae</taxon>
        <taxon>Caligus</taxon>
    </lineage>
</organism>
<feature type="compositionally biased region" description="Acidic residues" evidence="6">
    <location>
        <begin position="260"/>
        <end position="273"/>
    </location>
</feature>
<dbReference type="GO" id="GO:0005730">
    <property type="term" value="C:nucleolus"/>
    <property type="evidence" value="ECO:0007669"/>
    <property type="project" value="UniProtKB-SubCell"/>
</dbReference>
<dbReference type="Pfam" id="PF07767">
    <property type="entry name" value="Nop53"/>
    <property type="match status" value="1"/>
</dbReference>
<dbReference type="GO" id="GO:0008097">
    <property type="term" value="F:5S rRNA binding"/>
    <property type="evidence" value="ECO:0007669"/>
    <property type="project" value="TreeGrafter"/>
</dbReference>
<evidence type="ECO:0000256" key="1">
    <source>
        <dbReference type="ARBA" id="ARBA00008838"/>
    </source>
</evidence>
<feature type="compositionally biased region" description="Basic residues" evidence="6">
    <location>
        <begin position="412"/>
        <end position="425"/>
    </location>
</feature>
<keyword evidence="4 5" id="KW-0539">Nucleus</keyword>
<evidence type="ECO:0000256" key="5">
    <source>
        <dbReference type="PIRNR" id="PIRNR017302"/>
    </source>
</evidence>
<dbReference type="InterPro" id="IPR011687">
    <property type="entry name" value="Nop53/GLTSCR2"/>
</dbReference>
<feature type="compositionally biased region" description="Basic residues" evidence="6">
    <location>
        <begin position="348"/>
        <end position="359"/>
    </location>
</feature>